<dbReference type="RefSeq" id="WP_055562425.1">
    <property type="nucleotide sequence ID" value="NZ_FZNS01000006.1"/>
</dbReference>
<name>A0A238YYS2_9BACT</name>
<dbReference type="AlphaFoldDB" id="A0A238YYS2"/>
<keyword evidence="3" id="KW-1185">Reference proteome</keyword>
<dbReference type="Pfam" id="PF14054">
    <property type="entry name" value="DUF4249"/>
    <property type="match status" value="1"/>
</dbReference>
<sequence length="391" mass="44872">MRISTHPIIWCLLLLLSGCVDSYAPEVIQSANNYLVVDGFINGNGSTTIRLSRSINIAEKNTYPPEINASVAIENKNGLRYSLQEDSAGVYTSPQQVLPVDQYRLHIRTSTGREYASDYVLLKQTPPIDNLEGRAQADGLQIYISAHDETRQTQYYRWEYTETWAFTSAYWSRWRFGKGNSERRTYFRRTEDIHHCWRTEASALINTANTLRLSQDAVRDYRLKLIPSSSGRLQSLYSILVRQYAMSAAEFDYWEAIKKNTENIGTLFDPLPSQIQGNVHCLTDDTEPVLGFVGAATVVEQRLFVDRLTLPNEWHPQNEGYERCTGLNTLLHDSTERHGYNMYKFFADTTYRVPVTEIRDSRGTIIGFENQTPDCIDCRLRGSNVKPSFWP</sequence>
<reference evidence="3" key="1">
    <citation type="submission" date="2017-06" db="EMBL/GenBank/DDBJ databases">
        <authorList>
            <person name="Varghese N."/>
            <person name="Submissions S."/>
        </authorList>
    </citation>
    <scope>NUCLEOTIDE SEQUENCE [LARGE SCALE GENOMIC DNA]</scope>
    <source>
        <strain evidence="3">DSM 28041</strain>
    </source>
</reference>
<evidence type="ECO:0000313" key="2">
    <source>
        <dbReference type="EMBL" id="SNR75824.1"/>
    </source>
</evidence>
<proteinExistence type="predicted"/>
<feature type="chain" id="PRO_5011248778" description="DUF4249 domain-containing protein" evidence="1">
    <location>
        <begin position="23"/>
        <end position="391"/>
    </location>
</feature>
<accession>A0A238YYS2</accession>
<evidence type="ECO:0000313" key="3">
    <source>
        <dbReference type="Proteomes" id="UP000198310"/>
    </source>
</evidence>
<evidence type="ECO:0000256" key="1">
    <source>
        <dbReference type="SAM" id="SignalP"/>
    </source>
</evidence>
<dbReference type="Proteomes" id="UP000198310">
    <property type="component" value="Unassembled WGS sequence"/>
</dbReference>
<organism evidence="2 3">
    <name type="scientific">Hymenobacter mucosus</name>
    <dbReference type="NCBI Taxonomy" id="1411120"/>
    <lineage>
        <taxon>Bacteria</taxon>
        <taxon>Pseudomonadati</taxon>
        <taxon>Bacteroidota</taxon>
        <taxon>Cytophagia</taxon>
        <taxon>Cytophagales</taxon>
        <taxon>Hymenobacteraceae</taxon>
        <taxon>Hymenobacter</taxon>
    </lineage>
</organism>
<dbReference type="EMBL" id="FZNS01000006">
    <property type="protein sequence ID" value="SNR75824.1"/>
    <property type="molecule type" value="Genomic_DNA"/>
</dbReference>
<keyword evidence="1" id="KW-0732">Signal</keyword>
<dbReference type="InterPro" id="IPR025345">
    <property type="entry name" value="DUF4249"/>
</dbReference>
<gene>
    <name evidence="2" type="ORF">SAMN06269173_106172</name>
</gene>
<protein>
    <recommendedName>
        <fullName evidence="4">DUF4249 domain-containing protein</fullName>
    </recommendedName>
</protein>
<dbReference type="PROSITE" id="PS51257">
    <property type="entry name" value="PROKAR_LIPOPROTEIN"/>
    <property type="match status" value="1"/>
</dbReference>
<evidence type="ECO:0008006" key="4">
    <source>
        <dbReference type="Google" id="ProtNLM"/>
    </source>
</evidence>
<feature type="signal peptide" evidence="1">
    <location>
        <begin position="1"/>
        <end position="22"/>
    </location>
</feature>